<dbReference type="Gene3D" id="3.30.200.20">
    <property type="entry name" value="Phosphorylase Kinase, domain 1"/>
    <property type="match status" value="1"/>
</dbReference>
<dbReference type="SUPFAM" id="SSF56112">
    <property type="entry name" value="Protein kinase-like (PK-like)"/>
    <property type="match status" value="1"/>
</dbReference>
<feature type="transmembrane region" description="Helical" evidence="9">
    <location>
        <begin position="88"/>
        <end position="107"/>
    </location>
</feature>
<dbReference type="InterPro" id="IPR011009">
    <property type="entry name" value="Kinase-like_dom_sf"/>
</dbReference>
<keyword evidence="5 11" id="KW-0418">Kinase</keyword>
<keyword evidence="3" id="KW-0808">Transferase</keyword>
<evidence type="ECO:0000256" key="4">
    <source>
        <dbReference type="ARBA" id="ARBA00022741"/>
    </source>
</evidence>
<dbReference type="GO" id="GO:0035556">
    <property type="term" value="P:intracellular signal transduction"/>
    <property type="evidence" value="ECO:0000318"/>
    <property type="project" value="GO_Central"/>
</dbReference>
<dbReference type="OrthoDB" id="4062651at2759"/>
<dbReference type="EMBL" id="LFYR01000569">
    <property type="protein sequence ID" value="KMZ73578.1"/>
    <property type="molecule type" value="Genomic_DNA"/>
</dbReference>
<evidence type="ECO:0000259" key="10">
    <source>
        <dbReference type="PROSITE" id="PS50011"/>
    </source>
</evidence>
<dbReference type="GO" id="GO:0005524">
    <property type="term" value="F:ATP binding"/>
    <property type="evidence" value="ECO:0007669"/>
    <property type="project" value="UniProtKB-KW"/>
</dbReference>
<evidence type="ECO:0000256" key="1">
    <source>
        <dbReference type="ARBA" id="ARBA00012513"/>
    </source>
</evidence>
<evidence type="ECO:0000313" key="11">
    <source>
        <dbReference type="EMBL" id="KMZ73578.1"/>
    </source>
</evidence>
<name>A0A0K9PWY7_ZOSMR</name>
<keyword evidence="9" id="KW-0812">Transmembrane</keyword>
<keyword evidence="4" id="KW-0547">Nucleotide-binding</keyword>
<proteinExistence type="predicted"/>
<keyword evidence="9" id="KW-0472">Membrane</keyword>
<dbReference type="GO" id="GO:0004674">
    <property type="term" value="F:protein serine/threonine kinase activity"/>
    <property type="evidence" value="ECO:0000318"/>
    <property type="project" value="GO_Central"/>
</dbReference>
<comment type="catalytic activity">
    <reaction evidence="7">
        <text>L-threonyl-[protein] + ATP = O-phospho-L-threonyl-[protein] + ADP + H(+)</text>
        <dbReference type="Rhea" id="RHEA:46608"/>
        <dbReference type="Rhea" id="RHEA-COMP:11060"/>
        <dbReference type="Rhea" id="RHEA-COMP:11605"/>
        <dbReference type="ChEBI" id="CHEBI:15378"/>
        <dbReference type="ChEBI" id="CHEBI:30013"/>
        <dbReference type="ChEBI" id="CHEBI:30616"/>
        <dbReference type="ChEBI" id="CHEBI:61977"/>
        <dbReference type="ChEBI" id="CHEBI:456216"/>
        <dbReference type="EC" id="2.7.11.1"/>
    </reaction>
</comment>
<gene>
    <name evidence="11" type="ORF">ZOSMA_146G00540</name>
</gene>
<reference evidence="12" key="1">
    <citation type="journal article" date="2016" name="Nature">
        <title>The genome of the seagrass Zostera marina reveals angiosperm adaptation to the sea.</title>
        <authorList>
            <person name="Olsen J.L."/>
            <person name="Rouze P."/>
            <person name="Verhelst B."/>
            <person name="Lin Y.-C."/>
            <person name="Bayer T."/>
            <person name="Collen J."/>
            <person name="Dattolo E."/>
            <person name="De Paoli E."/>
            <person name="Dittami S."/>
            <person name="Maumus F."/>
            <person name="Michel G."/>
            <person name="Kersting A."/>
            <person name="Lauritano C."/>
            <person name="Lohaus R."/>
            <person name="Toepel M."/>
            <person name="Tonon T."/>
            <person name="Vanneste K."/>
            <person name="Amirebrahimi M."/>
            <person name="Brakel J."/>
            <person name="Bostroem C."/>
            <person name="Chovatia M."/>
            <person name="Grimwood J."/>
            <person name="Jenkins J.W."/>
            <person name="Jueterbock A."/>
            <person name="Mraz A."/>
            <person name="Stam W.T."/>
            <person name="Tice H."/>
            <person name="Bornberg-Bauer E."/>
            <person name="Green P.J."/>
            <person name="Pearson G.A."/>
            <person name="Procaccini G."/>
            <person name="Duarte C.M."/>
            <person name="Schmutz J."/>
            <person name="Reusch T.B.H."/>
            <person name="Van de Peer Y."/>
        </authorList>
    </citation>
    <scope>NUCLEOTIDE SEQUENCE [LARGE SCALE GENOMIC DNA]</scope>
    <source>
        <strain evidence="12">cv. Finnish</strain>
    </source>
</reference>
<dbReference type="FunFam" id="3.30.200.20:FF:000075">
    <property type="entry name" value="Probable serine/threonine-protein kinase WNK1"/>
    <property type="match status" value="1"/>
</dbReference>
<dbReference type="GO" id="GO:0005737">
    <property type="term" value="C:cytoplasm"/>
    <property type="evidence" value="ECO:0000318"/>
    <property type="project" value="GO_Central"/>
</dbReference>
<keyword evidence="9" id="KW-1133">Transmembrane helix</keyword>
<evidence type="ECO:0000256" key="3">
    <source>
        <dbReference type="ARBA" id="ARBA00022679"/>
    </source>
</evidence>
<keyword evidence="12" id="KW-1185">Reference proteome</keyword>
<keyword evidence="6" id="KW-0067">ATP-binding</keyword>
<dbReference type="InterPro" id="IPR050588">
    <property type="entry name" value="WNK_Ser-Thr_kinase"/>
</dbReference>
<comment type="catalytic activity">
    <reaction evidence="8">
        <text>L-seryl-[protein] + ATP = O-phospho-L-seryl-[protein] + ADP + H(+)</text>
        <dbReference type="Rhea" id="RHEA:17989"/>
        <dbReference type="Rhea" id="RHEA-COMP:9863"/>
        <dbReference type="Rhea" id="RHEA-COMP:11604"/>
        <dbReference type="ChEBI" id="CHEBI:15378"/>
        <dbReference type="ChEBI" id="CHEBI:29999"/>
        <dbReference type="ChEBI" id="CHEBI:30616"/>
        <dbReference type="ChEBI" id="CHEBI:83421"/>
        <dbReference type="ChEBI" id="CHEBI:456216"/>
        <dbReference type="EC" id="2.7.11.1"/>
    </reaction>
</comment>
<sequence length="719" mass="83015">MDMLEDCEDGRRADRAIRFSLPYLGLPIFPNIFSSINHIPQRLLLPFLIMMELSKTLFLSRSDFQFEFLVDSTFSCSKSLFVFRVLKIKIFLFFFVFILFLDSFFWVQLKKKRVKMNVLETSNTLNEDEDEDVVEIDPTGRFVRYNDVLSNGMFKIEYRAFDRLKGIEVAWKQITIKRILESSVLLEIFYSEVRLRKNLKHENIMKFFSWWVDFDKAHVNIITELFTSGSLRQYREKHRKVNMKVVRGWARQILLGLDYLHSQSPPVIHRNLNCDNIFVNGNHGKIKIGDLSLATVIEQPSVYGIIDTPSFMAPEMFDENYNELVDIYSFGLCMLEMMTFEYPYREFKTIAQLHKVVSSGVKPASLSKVKDPQAKDFIEKCLAPAYNRLSSRELLNDPFLINPVQEVHEANFSTDHSPPSEGHVSVSELKLPRYIFDDIKNSLPPCIYEVKDTDANGFEINVLEVKKIVGNIKFELQGKLTDRENAVVLSLRMTNGQDVQQKVGFTFFLAIDTALMIASEMTEHIFSHNLYAEVMSEMLDSLLINLVESWVPCVSMDKLVFLDKYKCDCLNEELYTSSLLSSQYPIKATNSTDAWNGCIAGLFSSEESAVIEQHIQKEVSIEEASFVSSECNGDNIIKKVTCSSTSGEFKQNNTVNNAVAVAERVNAICKNFDYDEEFRFEMHNIDQQYIRVMEEILNKKYRAVLDARNRAACRKNAPY</sequence>
<accession>A0A0K9PWY7</accession>
<dbReference type="PROSITE" id="PS50011">
    <property type="entry name" value="PROTEIN_KINASE_DOM"/>
    <property type="match status" value="1"/>
</dbReference>
<evidence type="ECO:0000256" key="7">
    <source>
        <dbReference type="ARBA" id="ARBA00047899"/>
    </source>
</evidence>
<dbReference type="STRING" id="29655.A0A0K9PWY7"/>
<keyword evidence="2" id="KW-0723">Serine/threonine-protein kinase</keyword>
<dbReference type="Proteomes" id="UP000036987">
    <property type="component" value="Unassembled WGS sequence"/>
</dbReference>
<dbReference type="EC" id="2.7.11.1" evidence="1"/>
<comment type="caution">
    <text evidence="11">The sequence shown here is derived from an EMBL/GenBank/DDBJ whole genome shotgun (WGS) entry which is preliminary data.</text>
</comment>
<dbReference type="FunFam" id="1.10.510.10:FF:000046">
    <property type="entry name" value="probable serine/threonine-protein kinase WNK9"/>
    <property type="match status" value="1"/>
</dbReference>
<evidence type="ECO:0000256" key="8">
    <source>
        <dbReference type="ARBA" id="ARBA00048679"/>
    </source>
</evidence>
<organism evidence="11 12">
    <name type="scientific">Zostera marina</name>
    <name type="common">Eelgrass</name>
    <dbReference type="NCBI Taxonomy" id="29655"/>
    <lineage>
        <taxon>Eukaryota</taxon>
        <taxon>Viridiplantae</taxon>
        <taxon>Streptophyta</taxon>
        <taxon>Embryophyta</taxon>
        <taxon>Tracheophyta</taxon>
        <taxon>Spermatophyta</taxon>
        <taxon>Magnoliopsida</taxon>
        <taxon>Liliopsida</taxon>
        <taxon>Zosteraceae</taxon>
        <taxon>Zostera</taxon>
    </lineage>
</organism>
<protein>
    <recommendedName>
        <fullName evidence="1">non-specific serine/threonine protein kinase</fullName>
        <ecNumber evidence="1">2.7.11.1</ecNumber>
    </recommendedName>
</protein>
<evidence type="ECO:0000313" key="12">
    <source>
        <dbReference type="Proteomes" id="UP000036987"/>
    </source>
</evidence>
<evidence type="ECO:0000256" key="5">
    <source>
        <dbReference type="ARBA" id="ARBA00022777"/>
    </source>
</evidence>
<evidence type="ECO:0000256" key="9">
    <source>
        <dbReference type="SAM" id="Phobius"/>
    </source>
</evidence>
<dbReference type="Pfam" id="PF00069">
    <property type="entry name" value="Pkinase"/>
    <property type="match status" value="1"/>
</dbReference>
<evidence type="ECO:0000256" key="2">
    <source>
        <dbReference type="ARBA" id="ARBA00022527"/>
    </source>
</evidence>
<dbReference type="InterPro" id="IPR000719">
    <property type="entry name" value="Prot_kinase_dom"/>
</dbReference>
<dbReference type="Gene3D" id="1.10.510.10">
    <property type="entry name" value="Transferase(Phosphotransferase) domain 1"/>
    <property type="match status" value="1"/>
</dbReference>
<dbReference type="PANTHER" id="PTHR13902">
    <property type="entry name" value="SERINE/THREONINE-PROTEIN KINASE WNK WITH NO LYSINE -RELATED"/>
    <property type="match status" value="1"/>
</dbReference>
<feature type="domain" description="Protein kinase" evidence="10">
    <location>
        <begin position="143"/>
        <end position="400"/>
    </location>
</feature>
<dbReference type="AlphaFoldDB" id="A0A0K9PWY7"/>
<evidence type="ECO:0000256" key="6">
    <source>
        <dbReference type="ARBA" id="ARBA00022840"/>
    </source>
</evidence>